<proteinExistence type="predicted"/>
<dbReference type="EMBL" id="VCEI01000003">
    <property type="protein sequence ID" value="TLU97461.1"/>
    <property type="molecule type" value="Genomic_DNA"/>
</dbReference>
<dbReference type="Proteomes" id="UP000309788">
    <property type="component" value="Unassembled WGS sequence"/>
</dbReference>
<reference evidence="1 2" key="1">
    <citation type="submission" date="2019-05" db="EMBL/GenBank/DDBJ databases">
        <authorList>
            <person name="Qu J.-H."/>
        </authorList>
    </citation>
    <scope>NUCLEOTIDE SEQUENCE [LARGE SCALE GENOMIC DNA]</scope>
    <source>
        <strain evidence="1 2">Z12</strain>
    </source>
</reference>
<keyword evidence="2" id="KW-1185">Reference proteome</keyword>
<organism evidence="1 2">
    <name type="scientific">Dyadobacter sediminis</name>
    <dbReference type="NCBI Taxonomy" id="1493691"/>
    <lineage>
        <taxon>Bacteria</taxon>
        <taxon>Pseudomonadati</taxon>
        <taxon>Bacteroidota</taxon>
        <taxon>Cytophagia</taxon>
        <taxon>Cytophagales</taxon>
        <taxon>Spirosomataceae</taxon>
        <taxon>Dyadobacter</taxon>
    </lineage>
</organism>
<comment type="caution">
    <text evidence="1">The sequence shown here is derived from an EMBL/GenBank/DDBJ whole genome shotgun (WGS) entry which is preliminary data.</text>
</comment>
<protein>
    <submittedName>
        <fullName evidence="1">Uncharacterized protein</fullName>
    </submittedName>
</protein>
<dbReference type="AlphaFoldDB" id="A0A5R9KMK4"/>
<dbReference type="RefSeq" id="WP_138279352.1">
    <property type="nucleotide sequence ID" value="NZ_BMGE01000020.1"/>
</dbReference>
<evidence type="ECO:0000313" key="1">
    <source>
        <dbReference type="EMBL" id="TLU97461.1"/>
    </source>
</evidence>
<name>A0A5R9KMK4_9BACT</name>
<sequence>MDHITKVEVAIIDETDPKTPFSYPRATYSFHPNFKIGDKISFLKEEDDDYAYFSGLVKRKATHVIKDVHWIHSTITEEEPVQLMVVTVEEWKPKRSARITHRDGN</sequence>
<gene>
    <name evidence="1" type="ORF">FEM55_00370</name>
</gene>
<accession>A0A5R9KMK4</accession>
<evidence type="ECO:0000313" key="2">
    <source>
        <dbReference type="Proteomes" id="UP000309788"/>
    </source>
</evidence>